<dbReference type="PANTHER" id="PTHR46781:SF5">
    <property type="entry name" value="ALPHA 1,4-GLYCOSYLTRANSFERASE FAMILY PROTEIN"/>
    <property type="match status" value="1"/>
</dbReference>
<keyword evidence="1" id="KW-0812">Transmembrane</keyword>
<dbReference type="Proteomes" id="UP001154282">
    <property type="component" value="Unassembled WGS sequence"/>
</dbReference>
<comment type="caution">
    <text evidence="3">The sequence shown here is derived from an EMBL/GenBank/DDBJ whole genome shotgun (WGS) entry which is preliminary data.</text>
</comment>
<evidence type="ECO:0000313" key="4">
    <source>
        <dbReference type="Proteomes" id="UP001154282"/>
    </source>
</evidence>
<dbReference type="InterPro" id="IPR044789">
    <property type="entry name" value="Put_A1-4-GlycosylTfrase_plant"/>
</dbReference>
<name>A0AAV0PDC5_9ROSI</name>
<evidence type="ECO:0000259" key="2">
    <source>
        <dbReference type="Pfam" id="PF04572"/>
    </source>
</evidence>
<feature type="transmembrane region" description="Helical" evidence="1">
    <location>
        <begin position="38"/>
        <end position="60"/>
    </location>
</feature>
<dbReference type="AlphaFoldDB" id="A0AAV0PDC5"/>
<gene>
    <name evidence="3" type="ORF">LITE_LOCUS37861</name>
</gene>
<keyword evidence="1" id="KW-0472">Membrane</keyword>
<evidence type="ECO:0000256" key="1">
    <source>
        <dbReference type="SAM" id="Phobius"/>
    </source>
</evidence>
<dbReference type="Pfam" id="PF04488">
    <property type="entry name" value="Gly_transf_sug"/>
    <property type="match status" value="1"/>
</dbReference>
<sequence length="457" mass="51683">MKEGKTTKAAVLIGCRIHHDQKSASLFLHHHVQGAKRFVLGFVFLVLLVYNGAAVFYVHVPFFPAVNSPANFSSSSSEGKPGLHREEKKVKPSLPFRIVSLHALSETLPTTRFPSPVVPTTAAAIKRHGRKGHSLKWHVAKAIRKLEPRRGPPESRSGPEFTARIRDFFRSSDCNPRFFMTLISPSQDSLGDREIFAVESLFRTHRNACLVIVSNSMDSEPGRRLLKRFADRNFHIAAVKPNFAAAFRGTPAEIWFRELKSGRVRPGDVSLAQNLSNLLRLALLYKFGGIYLDTDVVVLRSFAGLRNAIGAQTVDLETGKWSRLNNAVLVFDRNHPLVYRFIEEFATTFDGSKWGHNGPYLVSRVVERVEGNSGYNFTVLPPPAFYPVDWSRISGLFQGPRDRIQSSWVRRKLERIKKESFAVHLWNRQSRDVEIEDGSVMNRIMMEYCIFCNSSSS</sequence>
<organism evidence="3 4">
    <name type="scientific">Linum tenue</name>
    <dbReference type="NCBI Taxonomy" id="586396"/>
    <lineage>
        <taxon>Eukaryota</taxon>
        <taxon>Viridiplantae</taxon>
        <taxon>Streptophyta</taxon>
        <taxon>Embryophyta</taxon>
        <taxon>Tracheophyta</taxon>
        <taxon>Spermatophyta</taxon>
        <taxon>Magnoliopsida</taxon>
        <taxon>eudicotyledons</taxon>
        <taxon>Gunneridae</taxon>
        <taxon>Pentapetalae</taxon>
        <taxon>rosids</taxon>
        <taxon>fabids</taxon>
        <taxon>Malpighiales</taxon>
        <taxon>Linaceae</taxon>
        <taxon>Linum</taxon>
    </lineage>
</organism>
<dbReference type="EMBL" id="CAMGYJ010000008">
    <property type="protein sequence ID" value="CAI0468602.1"/>
    <property type="molecule type" value="Genomic_DNA"/>
</dbReference>
<dbReference type="InterPro" id="IPR029044">
    <property type="entry name" value="Nucleotide-diphossugar_trans"/>
</dbReference>
<dbReference type="Gene3D" id="3.90.550.20">
    <property type="match status" value="1"/>
</dbReference>
<dbReference type="InterPro" id="IPR007577">
    <property type="entry name" value="GlycoTrfase_DXD_sugar-bd_CS"/>
</dbReference>
<keyword evidence="4" id="KW-1185">Reference proteome</keyword>
<proteinExistence type="predicted"/>
<reference evidence="3" key="1">
    <citation type="submission" date="2022-08" db="EMBL/GenBank/DDBJ databases">
        <authorList>
            <person name="Gutierrez-Valencia J."/>
        </authorList>
    </citation>
    <scope>NUCLEOTIDE SEQUENCE</scope>
</reference>
<evidence type="ECO:0000313" key="3">
    <source>
        <dbReference type="EMBL" id="CAI0468602.1"/>
    </source>
</evidence>
<dbReference type="InterPro" id="IPR007652">
    <property type="entry name" value="A1-4-GlycosylTfrase_dom"/>
</dbReference>
<dbReference type="PANTHER" id="PTHR46781">
    <property type="entry name" value="ALPHA 1,4-GLYCOSYLTRANSFERASE FAMILY PROTEIN"/>
    <property type="match status" value="1"/>
</dbReference>
<protein>
    <recommendedName>
        <fullName evidence="2">Alpha 1,4-glycosyltransferase domain-containing protein</fullName>
    </recommendedName>
</protein>
<dbReference type="Pfam" id="PF04572">
    <property type="entry name" value="Gb3_synth"/>
    <property type="match status" value="1"/>
</dbReference>
<accession>A0AAV0PDC5</accession>
<feature type="domain" description="Alpha 1,4-glycosyltransferase" evidence="2">
    <location>
        <begin position="331"/>
        <end position="454"/>
    </location>
</feature>
<keyword evidence="1" id="KW-1133">Transmembrane helix</keyword>
<dbReference type="SUPFAM" id="SSF53448">
    <property type="entry name" value="Nucleotide-diphospho-sugar transferases"/>
    <property type="match status" value="1"/>
</dbReference>